<evidence type="ECO:0000313" key="1">
    <source>
        <dbReference type="EMBL" id="JAD23086.1"/>
    </source>
</evidence>
<sequence>MRRANGCLNLTQTQVLYKIGFRRTSWIKSYI</sequence>
<dbReference type="EMBL" id="GBRH01274809">
    <property type="protein sequence ID" value="JAD23086.1"/>
    <property type="molecule type" value="Transcribed_RNA"/>
</dbReference>
<reference evidence="1" key="2">
    <citation type="journal article" date="2015" name="Data Brief">
        <title>Shoot transcriptome of the giant reed, Arundo donax.</title>
        <authorList>
            <person name="Barrero R.A."/>
            <person name="Guerrero F.D."/>
            <person name="Moolhuijzen P."/>
            <person name="Goolsby J.A."/>
            <person name="Tidwell J."/>
            <person name="Bellgard S.E."/>
            <person name="Bellgard M.I."/>
        </authorList>
    </citation>
    <scope>NUCLEOTIDE SEQUENCE</scope>
    <source>
        <tissue evidence="1">Shoot tissue taken approximately 20 cm above the soil surface</tissue>
    </source>
</reference>
<protein>
    <submittedName>
        <fullName evidence="1">Uncharacterized protein</fullName>
    </submittedName>
</protein>
<dbReference type="AlphaFoldDB" id="A0A0A8Y9P9"/>
<accession>A0A0A8Y9P9</accession>
<name>A0A0A8Y9P9_ARUDO</name>
<reference evidence="1" key="1">
    <citation type="submission" date="2014-09" db="EMBL/GenBank/DDBJ databases">
        <authorList>
            <person name="Magalhaes I.L.F."/>
            <person name="Oliveira U."/>
            <person name="Santos F.R."/>
            <person name="Vidigal T.H.D.A."/>
            <person name="Brescovit A.D."/>
            <person name="Santos A.J."/>
        </authorList>
    </citation>
    <scope>NUCLEOTIDE SEQUENCE</scope>
    <source>
        <tissue evidence="1">Shoot tissue taken approximately 20 cm above the soil surface</tissue>
    </source>
</reference>
<organism evidence="1">
    <name type="scientific">Arundo donax</name>
    <name type="common">Giant reed</name>
    <name type="synonym">Donax arundinaceus</name>
    <dbReference type="NCBI Taxonomy" id="35708"/>
    <lineage>
        <taxon>Eukaryota</taxon>
        <taxon>Viridiplantae</taxon>
        <taxon>Streptophyta</taxon>
        <taxon>Embryophyta</taxon>
        <taxon>Tracheophyta</taxon>
        <taxon>Spermatophyta</taxon>
        <taxon>Magnoliopsida</taxon>
        <taxon>Liliopsida</taxon>
        <taxon>Poales</taxon>
        <taxon>Poaceae</taxon>
        <taxon>PACMAD clade</taxon>
        <taxon>Arundinoideae</taxon>
        <taxon>Arundineae</taxon>
        <taxon>Arundo</taxon>
    </lineage>
</organism>
<proteinExistence type="predicted"/>